<gene>
    <name evidence="1" type="ORF">GSOID_T00009551001</name>
</gene>
<organism evidence="1">
    <name type="scientific">Oikopleura dioica</name>
    <name type="common">Tunicate</name>
    <dbReference type="NCBI Taxonomy" id="34765"/>
    <lineage>
        <taxon>Eukaryota</taxon>
        <taxon>Metazoa</taxon>
        <taxon>Chordata</taxon>
        <taxon>Tunicata</taxon>
        <taxon>Appendicularia</taxon>
        <taxon>Copelata</taxon>
        <taxon>Oikopleuridae</taxon>
        <taxon>Oikopleura</taxon>
    </lineage>
</organism>
<sequence>MAKWLEKFRIPGFSRDRNKNKSTKLGEVHIHYHQAVPETAAHAFYGSGNSISMPTGYSGFPVVGFANHPNVFSTPYSNSQQNNILSSPGFSEASAFSSMPNLQMPKFESPFKKIKKEKKKRKVKIEPNFMPIPDCIVENDEEMPTEVDMQELWRTRRTSTMTRLAKSMHNLSMKDPEWEGFRTRNGHRYK</sequence>
<protein>
    <submittedName>
        <fullName evidence="1">Uncharacterized protein</fullName>
    </submittedName>
</protein>
<dbReference type="Proteomes" id="UP000001307">
    <property type="component" value="Unassembled WGS sequence"/>
</dbReference>
<name>E4XF18_OIKDI</name>
<dbReference type="OrthoDB" id="10584451at2759"/>
<proteinExistence type="predicted"/>
<dbReference type="AlphaFoldDB" id="E4XF18"/>
<evidence type="ECO:0000313" key="2">
    <source>
        <dbReference type="Proteomes" id="UP000001307"/>
    </source>
</evidence>
<dbReference type="EMBL" id="FN653044">
    <property type="protein sequence ID" value="CBY24202.1"/>
    <property type="molecule type" value="Genomic_DNA"/>
</dbReference>
<dbReference type="InParanoid" id="E4XF18"/>
<reference evidence="1" key="1">
    <citation type="journal article" date="2010" name="Science">
        <title>Plasticity of animal genome architecture unmasked by rapid evolution of a pelagic tunicate.</title>
        <authorList>
            <person name="Denoeud F."/>
            <person name="Henriet S."/>
            <person name="Mungpakdee S."/>
            <person name="Aury J.M."/>
            <person name="Da Silva C."/>
            <person name="Brinkmann H."/>
            <person name="Mikhaleva J."/>
            <person name="Olsen L.C."/>
            <person name="Jubin C."/>
            <person name="Canestro C."/>
            <person name="Bouquet J.M."/>
            <person name="Danks G."/>
            <person name="Poulain J."/>
            <person name="Campsteijn C."/>
            <person name="Adamski M."/>
            <person name="Cross I."/>
            <person name="Yadetie F."/>
            <person name="Muffato M."/>
            <person name="Louis A."/>
            <person name="Butcher S."/>
            <person name="Tsagkogeorga G."/>
            <person name="Konrad A."/>
            <person name="Singh S."/>
            <person name="Jensen M.F."/>
            <person name="Cong E.H."/>
            <person name="Eikeseth-Otteraa H."/>
            <person name="Noel B."/>
            <person name="Anthouard V."/>
            <person name="Porcel B.M."/>
            <person name="Kachouri-Lafond R."/>
            <person name="Nishino A."/>
            <person name="Ugolini M."/>
            <person name="Chourrout P."/>
            <person name="Nishida H."/>
            <person name="Aasland R."/>
            <person name="Huzurbazar S."/>
            <person name="Westhof E."/>
            <person name="Delsuc F."/>
            <person name="Lehrach H."/>
            <person name="Reinhardt R."/>
            <person name="Weissenbach J."/>
            <person name="Roy S.W."/>
            <person name="Artiguenave F."/>
            <person name="Postlethwait J.H."/>
            <person name="Manak J.R."/>
            <person name="Thompson E.M."/>
            <person name="Jaillon O."/>
            <person name="Du Pasquier L."/>
            <person name="Boudinot P."/>
            <person name="Liberles D.A."/>
            <person name="Volff J.N."/>
            <person name="Philippe H."/>
            <person name="Lenhard B."/>
            <person name="Roest Crollius H."/>
            <person name="Wincker P."/>
            <person name="Chourrout D."/>
        </authorList>
    </citation>
    <scope>NUCLEOTIDE SEQUENCE [LARGE SCALE GENOMIC DNA]</scope>
</reference>
<accession>E4XF18</accession>
<evidence type="ECO:0000313" key="1">
    <source>
        <dbReference type="EMBL" id="CBY24202.1"/>
    </source>
</evidence>
<keyword evidence="2" id="KW-1185">Reference proteome</keyword>